<name>A0AAW0U5B3_SCYPA</name>
<evidence type="ECO:0000256" key="1">
    <source>
        <dbReference type="SAM" id="SignalP"/>
    </source>
</evidence>
<feature type="chain" id="PRO_5043329099" description="C-type lectin domain-containing protein" evidence="1">
    <location>
        <begin position="26"/>
        <end position="220"/>
    </location>
</feature>
<feature type="domain" description="C-type lectin" evidence="2">
    <location>
        <begin position="113"/>
        <end position="208"/>
    </location>
</feature>
<reference evidence="3 4" key="1">
    <citation type="submission" date="2023-03" db="EMBL/GenBank/DDBJ databases">
        <title>High-quality genome of Scylla paramamosain provides insights in environmental adaptation.</title>
        <authorList>
            <person name="Zhang L."/>
        </authorList>
    </citation>
    <scope>NUCLEOTIDE SEQUENCE [LARGE SCALE GENOMIC DNA]</scope>
    <source>
        <strain evidence="3">LZ_2023a</strain>
        <tissue evidence="3">Muscle</tissue>
    </source>
</reference>
<dbReference type="CDD" id="cd00037">
    <property type="entry name" value="CLECT"/>
    <property type="match status" value="1"/>
</dbReference>
<organism evidence="3 4">
    <name type="scientific">Scylla paramamosain</name>
    <name type="common">Mud crab</name>
    <dbReference type="NCBI Taxonomy" id="85552"/>
    <lineage>
        <taxon>Eukaryota</taxon>
        <taxon>Metazoa</taxon>
        <taxon>Ecdysozoa</taxon>
        <taxon>Arthropoda</taxon>
        <taxon>Crustacea</taxon>
        <taxon>Multicrustacea</taxon>
        <taxon>Malacostraca</taxon>
        <taxon>Eumalacostraca</taxon>
        <taxon>Eucarida</taxon>
        <taxon>Decapoda</taxon>
        <taxon>Pleocyemata</taxon>
        <taxon>Brachyura</taxon>
        <taxon>Eubrachyura</taxon>
        <taxon>Portunoidea</taxon>
        <taxon>Portunidae</taxon>
        <taxon>Portuninae</taxon>
        <taxon>Scylla</taxon>
    </lineage>
</organism>
<dbReference type="InterPro" id="IPR001304">
    <property type="entry name" value="C-type_lectin-like"/>
</dbReference>
<dbReference type="Proteomes" id="UP001487740">
    <property type="component" value="Unassembled WGS sequence"/>
</dbReference>
<dbReference type="EMBL" id="JARAKH010000018">
    <property type="protein sequence ID" value="KAK8395249.1"/>
    <property type="molecule type" value="Genomic_DNA"/>
</dbReference>
<evidence type="ECO:0000313" key="4">
    <source>
        <dbReference type="Proteomes" id="UP001487740"/>
    </source>
</evidence>
<keyword evidence="4" id="KW-1185">Reference proteome</keyword>
<keyword evidence="1" id="KW-0732">Signal</keyword>
<evidence type="ECO:0000259" key="2">
    <source>
        <dbReference type="Pfam" id="PF00059"/>
    </source>
</evidence>
<evidence type="ECO:0000313" key="3">
    <source>
        <dbReference type="EMBL" id="KAK8395249.1"/>
    </source>
</evidence>
<dbReference type="InterPro" id="IPR016186">
    <property type="entry name" value="C-type_lectin-like/link_sf"/>
</dbReference>
<dbReference type="SUPFAM" id="SSF56436">
    <property type="entry name" value="C-type lectin-like"/>
    <property type="match status" value="1"/>
</dbReference>
<gene>
    <name evidence="3" type="ORF">O3P69_006157</name>
</gene>
<dbReference type="AlphaFoldDB" id="A0AAW0U5B3"/>
<accession>A0AAW0U5B3</accession>
<dbReference type="Pfam" id="PF00059">
    <property type="entry name" value="Lectin_C"/>
    <property type="match status" value="1"/>
</dbReference>
<dbReference type="Gene3D" id="3.10.100.10">
    <property type="entry name" value="Mannose-Binding Protein A, subunit A"/>
    <property type="match status" value="1"/>
</dbReference>
<dbReference type="InterPro" id="IPR016187">
    <property type="entry name" value="CTDL_fold"/>
</dbReference>
<feature type="signal peptide" evidence="1">
    <location>
        <begin position="1"/>
        <end position="25"/>
    </location>
</feature>
<comment type="caution">
    <text evidence="3">The sequence shown here is derived from an EMBL/GenBank/DDBJ whole genome shotgun (WGS) entry which is preliminary data.</text>
</comment>
<proteinExistence type="predicted"/>
<protein>
    <recommendedName>
        <fullName evidence="2">C-type lectin domain-containing protein</fullName>
    </recommendedName>
</protein>
<sequence>MRWTARIEGLLWAWVCLARYPTGEATGSYYHYISNINNIPSDVEVYSRISLIICSLHCDILPDCWMFLYRVETKDCRVFPNDTIRELDTSMAGVQYRLYALHHTRRVLYFFTRMYYKESSETCQAYGGRLYTPRTQDEVMMLQKRRMFGFVGLTKFTGHWVDSAGQLYEEPSLWHSLYPTGNGNCARIQDGYLIDCNCRKKERRFVCDVLYESSEGSSLG</sequence>